<reference evidence="1" key="1">
    <citation type="submission" date="2022-06" db="EMBL/GenBank/DDBJ databases">
        <title>Complete genome sequences of two strains of the flax pathogen Septoria linicola.</title>
        <authorList>
            <person name="Lapalu N."/>
            <person name="Simon A."/>
            <person name="Demenou B."/>
            <person name="Paumier D."/>
            <person name="Guillot M.-P."/>
            <person name="Gout L."/>
            <person name="Valade R."/>
        </authorList>
    </citation>
    <scope>NUCLEOTIDE SEQUENCE</scope>
    <source>
        <strain evidence="1">SE15195</strain>
    </source>
</reference>
<accession>A0A9Q9B511</accession>
<evidence type="ECO:0000313" key="1">
    <source>
        <dbReference type="EMBL" id="USW57613.1"/>
    </source>
</evidence>
<proteinExistence type="predicted"/>
<name>A0A9Q9B511_9PEZI</name>
<evidence type="ECO:0000313" key="2">
    <source>
        <dbReference type="Proteomes" id="UP001056384"/>
    </source>
</evidence>
<sequence length="353" mass="40684">MGGTIAGRQSLACYSAQKSMTETTNTSQHWLQRTPTEFLQRYVNNEWQASGSHDQLRKIRYYSFTVRAFVFRGDKLFLTNRNGSSGLMEELTVPTDRFDITTLSNNDGEPPLYQVNQLEERSISEHIRTVLSSRYQHPNILQNARFLDEFSTVEPSLRRRVEAKTWGEEEIYLCDIEISIVMSKYDGSLGNGPAFRWITASEAESIDNELQFVAGLDASHVQEMFSRFRRCRENQAFHEYCTEEVRSRLRARWKTNEVDRSHRYGIIAQRTGFEAQGIFLFTMSSTDAARWKDAASIFHQTLRYQIVGRFAVEAVQLKSEVETWTPVLGSDGRLIIQWCDSMSKASSFIVLTP</sequence>
<dbReference type="OrthoDB" id="3622886at2759"/>
<organism evidence="1 2">
    <name type="scientific">Septoria linicola</name>
    <dbReference type="NCBI Taxonomy" id="215465"/>
    <lineage>
        <taxon>Eukaryota</taxon>
        <taxon>Fungi</taxon>
        <taxon>Dikarya</taxon>
        <taxon>Ascomycota</taxon>
        <taxon>Pezizomycotina</taxon>
        <taxon>Dothideomycetes</taxon>
        <taxon>Dothideomycetidae</taxon>
        <taxon>Mycosphaerellales</taxon>
        <taxon>Mycosphaerellaceae</taxon>
        <taxon>Septoria</taxon>
    </lineage>
</organism>
<protein>
    <submittedName>
        <fullName evidence="1">Uncharacterized protein</fullName>
    </submittedName>
</protein>
<keyword evidence="2" id="KW-1185">Reference proteome</keyword>
<dbReference type="EMBL" id="CP099427">
    <property type="protein sequence ID" value="USW57613.1"/>
    <property type="molecule type" value="Genomic_DNA"/>
</dbReference>
<gene>
    <name evidence="1" type="ORF">Slin15195_G109320</name>
</gene>
<dbReference type="Proteomes" id="UP001056384">
    <property type="component" value="Chromosome 10"/>
</dbReference>
<dbReference type="AlphaFoldDB" id="A0A9Q9B511"/>